<reference evidence="2" key="1">
    <citation type="submission" date="2016-11" db="UniProtKB">
        <authorList>
            <consortium name="WormBaseParasite"/>
        </authorList>
    </citation>
    <scope>IDENTIFICATION</scope>
</reference>
<dbReference type="Proteomes" id="UP000095283">
    <property type="component" value="Unplaced"/>
</dbReference>
<keyword evidence="1" id="KW-1185">Reference proteome</keyword>
<proteinExistence type="predicted"/>
<evidence type="ECO:0000313" key="1">
    <source>
        <dbReference type="Proteomes" id="UP000095283"/>
    </source>
</evidence>
<dbReference type="WBParaSite" id="Hba_04432">
    <property type="protein sequence ID" value="Hba_04432"/>
    <property type="gene ID" value="Hba_04432"/>
</dbReference>
<evidence type="ECO:0000313" key="2">
    <source>
        <dbReference type="WBParaSite" id="Hba_04432"/>
    </source>
</evidence>
<accession>A0A1I7WHJ4</accession>
<protein>
    <submittedName>
        <fullName evidence="2">Uncharacterized protein</fullName>
    </submittedName>
</protein>
<organism evidence="1 2">
    <name type="scientific">Heterorhabditis bacteriophora</name>
    <name type="common">Entomopathogenic nematode worm</name>
    <dbReference type="NCBI Taxonomy" id="37862"/>
    <lineage>
        <taxon>Eukaryota</taxon>
        <taxon>Metazoa</taxon>
        <taxon>Ecdysozoa</taxon>
        <taxon>Nematoda</taxon>
        <taxon>Chromadorea</taxon>
        <taxon>Rhabditida</taxon>
        <taxon>Rhabditina</taxon>
        <taxon>Rhabditomorpha</taxon>
        <taxon>Strongyloidea</taxon>
        <taxon>Heterorhabditidae</taxon>
        <taxon>Heterorhabditis</taxon>
    </lineage>
</organism>
<dbReference type="AlphaFoldDB" id="A0A1I7WHJ4"/>
<name>A0A1I7WHJ4_HETBA</name>
<sequence length="67" mass="7903">MNPSRIFWVVDERAVANTNRGNEAIVPLRLQHPEPTFCIRVFPKFNIFYINLAIFELFIRTLLNKTP</sequence>